<dbReference type="InterPro" id="IPR000195">
    <property type="entry name" value="Rab-GAP-TBC_dom"/>
</dbReference>
<dbReference type="Pfam" id="PF00566">
    <property type="entry name" value="RabGAP-TBC"/>
    <property type="match status" value="1"/>
</dbReference>
<feature type="domain" description="Rab-GAP TBC" evidence="1">
    <location>
        <begin position="9"/>
        <end position="50"/>
    </location>
</feature>
<dbReference type="EMBL" id="GL871398">
    <property type="protein sequence ID" value="EGC29723.1"/>
    <property type="molecule type" value="Genomic_DNA"/>
</dbReference>
<accession>F1A257</accession>
<dbReference type="AlphaFoldDB" id="F1A257"/>
<dbReference type="Proteomes" id="UP000001064">
    <property type="component" value="Unassembled WGS sequence"/>
</dbReference>
<gene>
    <name evidence="2" type="ORF">DICPUDRAFT_158657</name>
</gene>
<dbReference type="RefSeq" id="XP_003293749.1">
    <property type="nucleotide sequence ID" value="XM_003293701.1"/>
</dbReference>
<dbReference type="Gene3D" id="1.10.8.270">
    <property type="entry name" value="putative rabgap domain of human tbc1 domain family member 14 like domains"/>
    <property type="match status" value="1"/>
</dbReference>
<name>F1A257_DICPU</name>
<dbReference type="InParanoid" id="F1A257"/>
<dbReference type="VEuPathDB" id="AmoebaDB:DICPUDRAFT_158657"/>
<dbReference type="GeneID" id="10505068"/>
<dbReference type="KEGG" id="dpp:DICPUDRAFT_158657"/>
<evidence type="ECO:0000313" key="3">
    <source>
        <dbReference type="Proteomes" id="UP000001064"/>
    </source>
</evidence>
<dbReference type="OrthoDB" id="294251at2759"/>
<dbReference type="InterPro" id="IPR035969">
    <property type="entry name" value="Rab-GAP_TBC_sf"/>
</dbReference>
<dbReference type="STRING" id="5786.F1A257"/>
<proteinExistence type="predicted"/>
<organism evidence="2 3">
    <name type="scientific">Dictyostelium purpureum</name>
    <name type="common">Slime mold</name>
    <dbReference type="NCBI Taxonomy" id="5786"/>
    <lineage>
        <taxon>Eukaryota</taxon>
        <taxon>Amoebozoa</taxon>
        <taxon>Evosea</taxon>
        <taxon>Eumycetozoa</taxon>
        <taxon>Dictyostelia</taxon>
        <taxon>Dictyosteliales</taxon>
        <taxon>Dictyosteliaceae</taxon>
        <taxon>Dictyostelium</taxon>
    </lineage>
</organism>
<sequence>MSEANSLGREGSVSLIHLDLPRTFPMLSIFQDEGPLHQSLANVLKEYVCY</sequence>
<protein>
    <recommendedName>
        <fullName evidence="1">Rab-GAP TBC domain-containing protein</fullName>
    </recommendedName>
</protein>
<dbReference type="SUPFAM" id="SSF47923">
    <property type="entry name" value="Ypt/Rab-GAP domain of gyp1p"/>
    <property type="match status" value="1"/>
</dbReference>
<reference evidence="3" key="1">
    <citation type="journal article" date="2011" name="Genome Biol.">
        <title>Comparative genomics of the social amoebae Dictyostelium discoideum and Dictyostelium purpureum.</title>
        <authorList>
            <consortium name="US DOE Joint Genome Institute (JGI-PGF)"/>
            <person name="Sucgang R."/>
            <person name="Kuo A."/>
            <person name="Tian X."/>
            <person name="Salerno W."/>
            <person name="Parikh A."/>
            <person name="Feasley C.L."/>
            <person name="Dalin E."/>
            <person name="Tu H."/>
            <person name="Huang E."/>
            <person name="Barry K."/>
            <person name="Lindquist E."/>
            <person name="Shapiro H."/>
            <person name="Bruce D."/>
            <person name="Schmutz J."/>
            <person name="Salamov A."/>
            <person name="Fey P."/>
            <person name="Gaudet P."/>
            <person name="Anjard C."/>
            <person name="Babu M.M."/>
            <person name="Basu S."/>
            <person name="Bushmanova Y."/>
            <person name="van der Wel H."/>
            <person name="Katoh-Kurasawa M."/>
            <person name="Dinh C."/>
            <person name="Coutinho P.M."/>
            <person name="Saito T."/>
            <person name="Elias M."/>
            <person name="Schaap P."/>
            <person name="Kay R.R."/>
            <person name="Henrissat B."/>
            <person name="Eichinger L."/>
            <person name="Rivero F."/>
            <person name="Putnam N.H."/>
            <person name="West C.M."/>
            <person name="Loomis W.F."/>
            <person name="Chisholm R.L."/>
            <person name="Shaulsky G."/>
            <person name="Strassmann J.E."/>
            <person name="Queller D.C."/>
            <person name="Kuspa A."/>
            <person name="Grigoriev I.V."/>
        </authorList>
    </citation>
    <scope>NUCLEOTIDE SEQUENCE [LARGE SCALE GENOMIC DNA]</scope>
    <source>
        <strain evidence="3">QSDP1</strain>
    </source>
</reference>
<keyword evidence="3" id="KW-1185">Reference proteome</keyword>
<evidence type="ECO:0000259" key="1">
    <source>
        <dbReference type="Pfam" id="PF00566"/>
    </source>
</evidence>
<evidence type="ECO:0000313" key="2">
    <source>
        <dbReference type="EMBL" id="EGC29723.1"/>
    </source>
</evidence>